<dbReference type="InterPro" id="IPR037171">
    <property type="entry name" value="NagB/RpiA_transferase-like"/>
</dbReference>
<dbReference type="PANTHER" id="PTHR23407:SF1">
    <property type="entry name" value="5-FORMYLTETRAHYDROFOLATE CYCLO-LIGASE"/>
    <property type="match status" value="1"/>
</dbReference>
<dbReference type="Gene3D" id="3.40.50.10420">
    <property type="entry name" value="NagB/RpiA/CoA transferase-like"/>
    <property type="match status" value="1"/>
</dbReference>
<dbReference type="Proteomes" id="UP000575898">
    <property type="component" value="Unassembled WGS sequence"/>
</dbReference>
<accession>A0A840MF67</accession>
<comment type="caution">
    <text evidence="7">The sequence shown here is derived from an EMBL/GenBank/DDBJ whole genome shotgun (WGS) entry which is preliminary data.</text>
</comment>
<dbReference type="EC" id="6.3.3.2" evidence="5"/>
<dbReference type="GO" id="GO:0035999">
    <property type="term" value="P:tetrahydrofolate interconversion"/>
    <property type="evidence" value="ECO:0007669"/>
    <property type="project" value="TreeGrafter"/>
</dbReference>
<comment type="cofactor">
    <cofactor evidence="5">
        <name>Mg(2+)</name>
        <dbReference type="ChEBI" id="CHEBI:18420"/>
    </cofactor>
</comment>
<feature type="binding site" evidence="4">
    <location>
        <position position="68"/>
    </location>
    <ligand>
        <name>substrate</name>
    </ligand>
</feature>
<keyword evidence="7" id="KW-0436">Ligase</keyword>
<evidence type="ECO:0000313" key="7">
    <source>
        <dbReference type="EMBL" id="MBB5017040.1"/>
    </source>
</evidence>
<dbReference type="GO" id="GO:0009396">
    <property type="term" value="P:folic acid-containing compound biosynthetic process"/>
    <property type="evidence" value="ECO:0007669"/>
    <property type="project" value="TreeGrafter"/>
</dbReference>
<evidence type="ECO:0000256" key="5">
    <source>
        <dbReference type="RuleBase" id="RU361279"/>
    </source>
</evidence>
<dbReference type="GO" id="GO:0030272">
    <property type="term" value="F:5-formyltetrahydrofolate cyclo-ligase activity"/>
    <property type="evidence" value="ECO:0007669"/>
    <property type="project" value="UniProtKB-EC"/>
</dbReference>
<dbReference type="RefSeq" id="WP_184034237.1">
    <property type="nucleotide sequence ID" value="NZ_JACHHY010000002.1"/>
</dbReference>
<feature type="coiled-coil region" evidence="6">
    <location>
        <begin position="10"/>
        <end position="37"/>
    </location>
</feature>
<gene>
    <name evidence="7" type="ORF">HNQ59_000302</name>
</gene>
<keyword evidence="5" id="KW-0479">Metal-binding</keyword>
<feature type="binding site" evidence="4">
    <location>
        <begin position="17"/>
        <end position="21"/>
    </location>
    <ligand>
        <name>ATP</name>
        <dbReference type="ChEBI" id="CHEBI:30616"/>
    </ligand>
</feature>
<dbReference type="GO" id="GO:0005524">
    <property type="term" value="F:ATP binding"/>
    <property type="evidence" value="ECO:0007669"/>
    <property type="project" value="UniProtKB-KW"/>
</dbReference>
<dbReference type="GO" id="GO:0046872">
    <property type="term" value="F:metal ion binding"/>
    <property type="evidence" value="ECO:0007669"/>
    <property type="project" value="UniProtKB-KW"/>
</dbReference>
<feature type="binding site" evidence="4">
    <location>
        <position position="63"/>
    </location>
    <ligand>
        <name>substrate</name>
    </ligand>
</feature>
<protein>
    <recommendedName>
        <fullName evidence="5">5-formyltetrahydrofolate cyclo-ligase</fullName>
        <ecNumber evidence="5">6.3.3.2</ecNumber>
    </recommendedName>
</protein>
<organism evidence="7 8">
    <name type="scientific">Chitinivorax tropicus</name>
    <dbReference type="NCBI Taxonomy" id="714531"/>
    <lineage>
        <taxon>Bacteria</taxon>
        <taxon>Pseudomonadati</taxon>
        <taxon>Pseudomonadota</taxon>
        <taxon>Betaproteobacteria</taxon>
        <taxon>Chitinivorax</taxon>
    </lineage>
</organism>
<keyword evidence="3 4" id="KW-0067">ATP-binding</keyword>
<dbReference type="PIRSF" id="PIRSF006806">
    <property type="entry name" value="FTHF_cligase"/>
    <property type="match status" value="1"/>
</dbReference>
<dbReference type="EMBL" id="JACHHY010000002">
    <property type="protein sequence ID" value="MBB5017040.1"/>
    <property type="molecule type" value="Genomic_DNA"/>
</dbReference>
<evidence type="ECO:0000256" key="4">
    <source>
        <dbReference type="PIRSR" id="PIRSR006806-1"/>
    </source>
</evidence>
<evidence type="ECO:0000256" key="1">
    <source>
        <dbReference type="ARBA" id="ARBA00010638"/>
    </source>
</evidence>
<evidence type="ECO:0000256" key="2">
    <source>
        <dbReference type="ARBA" id="ARBA00022741"/>
    </source>
</evidence>
<sequence length="212" mass="24719">MIAADPVPDHQVALLEKSRLRRELKQARARYSANQRQFAADQLLRRALKHGLLQRYRRIGFYIPMPSEIDLLPLINQALWMGCECYLPVVPPARNRLMRFTRIHADHAWYLNRYRIPEIAAPQSLGARQLDLIFVPLVGVDQEGFRLGMGGGFYDTTLAFRRLRSCWKKPVLIGAAFDCQRVSRVPREPWDMPLDFLLTESTYTKFRHNRAK</sequence>
<keyword evidence="5" id="KW-0460">Magnesium</keyword>
<evidence type="ECO:0000313" key="8">
    <source>
        <dbReference type="Proteomes" id="UP000575898"/>
    </source>
</evidence>
<comment type="similarity">
    <text evidence="1 5">Belongs to the 5-formyltetrahydrofolate cyclo-ligase family.</text>
</comment>
<dbReference type="InterPro" id="IPR002698">
    <property type="entry name" value="FTHF_cligase"/>
</dbReference>
<keyword evidence="8" id="KW-1185">Reference proteome</keyword>
<reference evidence="7 8" key="1">
    <citation type="submission" date="2020-08" db="EMBL/GenBank/DDBJ databases">
        <title>Genomic Encyclopedia of Type Strains, Phase IV (KMG-IV): sequencing the most valuable type-strain genomes for metagenomic binning, comparative biology and taxonomic classification.</title>
        <authorList>
            <person name="Goeker M."/>
        </authorList>
    </citation>
    <scope>NUCLEOTIDE SEQUENCE [LARGE SCALE GENOMIC DNA]</scope>
    <source>
        <strain evidence="7 8">DSM 27165</strain>
    </source>
</reference>
<evidence type="ECO:0000256" key="6">
    <source>
        <dbReference type="SAM" id="Coils"/>
    </source>
</evidence>
<feature type="binding site" evidence="4">
    <location>
        <begin position="146"/>
        <end position="154"/>
    </location>
    <ligand>
        <name>ATP</name>
        <dbReference type="ChEBI" id="CHEBI:30616"/>
    </ligand>
</feature>
<dbReference type="PANTHER" id="PTHR23407">
    <property type="entry name" value="ATPASE INHIBITOR/5-FORMYLTETRAHYDROFOLATE CYCLO-LIGASE"/>
    <property type="match status" value="1"/>
</dbReference>
<dbReference type="AlphaFoldDB" id="A0A840MF67"/>
<evidence type="ECO:0000256" key="3">
    <source>
        <dbReference type="ARBA" id="ARBA00022840"/>
    </source>
</evidence>
<comment type="catalytic activity">
    <reaction evidence="5">
        <text>(6S)-5-formyl-5,6,7,8-tetrahydrofolate + ATP = (6R)-5,10-methenyltetrahydrofolate + ADP + phosphate</text>
        <dbReference type="Rhea" id="RHEA:10488"/>
        <dbReference type="ChEBI" id="CHEBI:30616"/>
        <dbReference type="ChEBI" id="CHEBI:43474"/>
        <dbReference type="ChEBI" id="CHEBI:57455"/>
        <dbReference type="ChEBI" id="CHEBI:57457"/>
        <dbReference type="ChEBI" id="CHEBI:456216"/>
        <dbReference type="EC" id="6.3.3.2"/>
    </reaction>
</comment>
<dbReference type="NCBIfam" id="TIGR02727">
    <property type="entry name" value="MTHFS_bact"/>
    <property type="match status" value="1"/>
</dbReference>
<keyword evidence="6" id="KW-0175">Coiled coil</keyword>
<dbReference type="SUPFAM" id="SSF100950">
    <property type="entry name" value="NagB/RpiA/CoA transferase-like"/>
    <property type="match status" value="1"/>
</dbReference>
<dbReference type="InterPro" id="IPR024185">
    <property type="entry name" value="FTHF_cligase-like_sf"/>
</dbReference>
<name>A0A840MF67_9PROT</name>
<dbReference type="Pfam" id="PF01812">
    <property type="entry name" value="5-FTHF_cyc-lig"/>
    <property type="match status" value="1"/>
</dbReference>
<proteinExistence type="inferred from homology"/>
<keyword evidence="2 4" id="KW-0547">Nucleotide-binding</keyword>